<accession>A0ABP8IWI0</accession>
<dbReference type="InterPro" id="IPR051785">
    <property type="entry name" value="MMCE/EMCE_epimerase"/>
</dbReference>
<dbReference type="CDD" id="cd06587">
    <property type="entry name" value="VOC"/>
    <property type="match status" value="1"/>
</dbReference>
<dbReference type="Gene3D" id="3.10.180.10">
    <property type="entry name" value="2,3-Dihydroxybiphenyl 1,2-Dioxygenase, domain 1"/>
    <property type="match status" value="1"/>
</dbReference>
<dbReference type="InterPro" id="IPR004360">
    <property type="entry name" value="Glyas_Fos-R_dOase_dom"/>
</dbReference>
<dbReference type="PANTHER" id="PTHR43048:SF5">
    <property type="entry name" value="BLR5325 PROTEIN"/>
    <property type="match status" value="1"/>
</dbReference>
<gene>
    <name evidence="3" type="ORF">GCM10023186_08600</name>
</gene>
<feature type="domain" description="VOC" evidence="2">
    <location>
        <begin position="9"/>
        <end position="150"/>
    </location>
</feature>
<evidence type="ECO:0000313" key="4">
    <source>
        <dbReference type="Proteomes" id="UP001500454"/>
    </source>
</evidence>
<dbReference type="Proteomes" id="UP001500454">
    <property type="component" value="Unassembled WGS sequence"/>
</dbReference>
<dbReference type="PROSITE" id="PS51819">
    <property type="entry name" value="VOC"/>
    <property type="match status" value="1"/>
</dbReference>
<dbReference type="SUPFAM" id="SSF54593">
    <property type="entry name" value="Glyoxalase/Bleomycin resistance protein/Dihydroxybiphenyl dioxygenase"/>
    <property type="match status" value="1"/>
</dbReference>
<proteinExistence type="predicted"/>
<dbReference type="EMBL" id="BAABHA010000002">
    <property type="protein sequence ID" value="GAA4375627.1"/>
    <property type="molecule type" value="Genomic_DNA"/>
</dbReference>
<dbReference type="InterPro" id="IPR037523">
    <property type="entry name" value="VOC_core"/>
</dbReference>
<evidence type="ECO:0000256" key="1">
    <source>
        <dbReference type="ARBA" id="ARBA00022723"/>
    </source>
</evidence>
<evidence type="ECO:0000259" key="2">
    <source>
        <dbReference type="PROSITE" id="PS51819"/>
    </source>
</evidence>
<comment type="caution">
    <text evidence="3">The sequence shown here is derived from an EMBL/GenBank/DDBJ whole genome shotgun (WGS) entry which is preliminary data.</text>
</comment>
<dbReference type="PANTHER" id="PTHR43048">
    <property type="entry name" value="METHYLMALONYL-COA EPIMERASE"/>
    <property type="match status" value="1"/>
</dbReference>
<reference evidence="4" key="1">
    <citation type="journal article" date="2019" name="Int. J. Syst. Evol. Microbiol.">
        <title>The Global Catalogue of Microorganisms (GCM) 10K type strain sequencing project: providing services to taxonomists for standard genome sequencing and annotation.</title>
        <authorList>
            <consortium name="The Broad Institute Genomics Platform"/>
            <consortium name="The Broad Institute Genome Sequencing Center for Infectious Disease"/>
            <person name="Wu L."/>
            <person name="Ma J."/>
        </authorList>
    </citation>
    <scope>NUCLEOTIDE SEQUENCE [LARGE SCALE GENOMIC DNA]</scope>
    <source>
        <strain evidence="4">JCM 17924</strain>
    </source>
</reference>
<sequence>MLMPLLHARYAHTNLTAEDWEALAAFYERVFGCEPVLPQRDYHDQALTSEGNARQRGIHMRLPGHGPEGPTLEIFGYDPLSNRARTAPNRPGFGHIAFEVDDVAAARAVVVAEGGSALGEVASHTTALGRTVTWAYVADPECNVIELQQWG</sequence>
<organism evidence="3 4">
    <name type="scientific">Hymenobacter koreensis</name>
    <dbReference type="NCBI Taxonomy" id="1084523"/>
    <lineage>
        <taxon>Bacteria</taxon>
        <taxon>Pseudomonadati</taxon>
        <taxon>Bacteroidota</taxon>
        <taxon>Cytophagia</taxon>
        <taxon>Cytophagales</taxon>
        <taxon>Hymenobacteraceae</taxon>
        <taxon>Hymenobacter</taxon>
    </lineage>
</organism>
<keyword evidence="4" id="KW-1185">Reference proteome</keyword>
<name>A0ABP8IWI0_9BACT</name>
<dbReference type="Pfam" id="PF00903">
    <property type="entry name" value="Glyoxalase"/>
    <property type="match status" value="1"/>
</dbReference>
<dbReference type="InterPro" id="IPR029068">
    <property type="entry name" value="Glyas_Bleomycin-R_OHBP_Dase"/>
</dbReference>
<evidence type="ECO:0000313" key="3">
    <source>
        <dbReference type="EMBL" id="GAA4375627.1"/>
    </source>
</evidence>
<keyword evidence="1" id="KW-0479">Metal-binding</keyword>
<protein>
    <recommendedName>
        <fullName evidence="2">VOC domain-containing protein</fullName>
    </recommendedName>
</protein>